<proteinExistence type="predicted"/>
<evidence type="ECO:0000313" key="3">
    <source>
        <dbReference type="Proteomes" id="UP000534001"/>
    </source>
</evidence>
<reference evidence="2 4" key="2">
    <citation type="submission" date="2020-08" db="EMBL/GenBank/DDBJ databases">
        <title>Genomic Encyclopedia of Type Strains, Phase IV (KMG-IV): sequencing the most valuable type-strain genomes for metagenomic binning, comparative biology and taxonomic classification.</title>
        <authorList>
            <person name="Goeker M."/>
        </authorList>
    </citation>
    <scope>NUCLEOTIDE SEQUENCE [LARGE SCALE GENOMIC DNA]</scope>
    <source>
        <strain evidence="2 4">DSM 22419</strain>
    </source>
</reference>
<name>A0A6V7R7M6_9STAP</name>
<evidence type="ECO:0000313" key="4">
    <source>
        <dbReference type="Proteomes" id="UP000545588"/>
    </source>
</evidence>
<comment type="caution">
    <text evidence="1">The sequence shown here is derived from an EMBL/GenBank/DDBJ whole genome shotgun (WGS) entry which is preliminary data.</text>
</comment>
<evidence type="ECO:0000313" key="1">
    <source>
        <dbReference type="EMBL" id="CAD2073449.1"/>
    </source>
</evidence>
<gene>
    <name evidence="2" type="ORF">HNR41_001012</name>
    <name evidence="1" type="ORF">JEOCOQ751_00596</name>
</gene>
<organism evidence="1 3">
    <name type="scientific">Jeotgalicoccus coquinae</name>
    <dbReference type="NCBI Taxonomy" id="709509"/>
    <lineage>
        <taxon>Bacteria</taxon>
        <taxon>Bacillati</taxon>
        <taxon>Bacillota</taxon>
        <taxon>Bacilli</taxon>
        <taxon>Bacillales</taxon>
        <taxon>Staphylococcaceae</taxon>
        <taxon>Jeotgalicoccus</taxon>
    </lineage>
</organism>
<sequence>MDEMVKIINATARTAIIKYKVFPIGLLNKRGIEMISRAPVIVRPIIK</sequence>
<keyword evidence="4" id="KW-1185">Reference proteome</keyword>
<dbReference type="AlphaFoldDB" id="A0A6V7R7M6"/>
<protein>
    <submittedName>
        <fullName evidence="1">Uncharacterized protein</fullName>
    </submittedName>
</protein>
<dbReference type="Proteomes" id="UP000545588">
    <property type="component" value="Unassembled WGS sequence"/>
</dbReference>
<evidence type="ECO:0000313" key="2">
    <source>
        <dbReference type="EMBL" id="MBB6423086.1"/>
    </source>
</evidence>
<reference evidence="1 3" key="1">
    <citation type="submission" date="2020-07" db="EMBL/GenBank/DDBJ databases">
        <authorList>
            <person name="Criscuolo A."/>
        </authorList>
    </citation>
    <scope>NUCLEOTIDE SEQUENCE [LARGE SCALE GENOMIC DNA]</scope>
    <source>
        <strain evidence="1">CIP111751</strain>
    </source>
</reference>
<accession>A0A6V7R7M6</accession>
<dbReference type="Proteomes" id="UP000534001">
    <property type="component" value="Unassembled WGS sequence"/>
</dbReference>
<dbReference type="EMBL" id="CAJEWA010000005">
    <property type="protein sequence ID" value="CAD2073449.1"/>
    <property type="molecule type" value="Genomic_DNA"/>
</dbReference>
<dbReference type="EMBL" id="JACHFF010000001">
    <property type="protein sequence ID" value="MBB6423086.1"/>
    <property type="molecule type" value="Genomic_DNA"/>
</dbReference>